<name>A0ABQ8FPE7_9PEZI</name>
<gene>
    <name evidence="2" type="ORF">B0J12DRAFT_706296</name>
</gene>
<sequence length="222" mass="25318">MEVTLRYTKGWKRKPNPKTYILTKVSNLIFDPFVLMIAITILDNAFEPNIRSVEDIFRTRKVEKLKVSIFRATKAFPGGVATSDIKALCYYTYLYYLQRLGLAAGFMQILGAYIIRREVGEAVDAAFLGKPSSAALFKSATHISRYVDLYAPTKPPSADLSVVKINPEIVRLRQLRDHLSKEVRQESSTLKNVEVEGTKLYRMYKNTEDALRCTKARLRKLA</sequence>
<evidence type="ECO:0000313" key="2">
    <source>
        <dbReference type="EMBL" id="KAH7002689.1"/>
    </source>
</evidence>
<accession>A0ABQ8FPE7</accession>
<dbReference type="PANTHER" id="PTHR37535:SF4">
    <property type="entry name" value="FLUG DOMAIN-CONTAINING PROTEIN"/>
    <property type="match status" value="1"/>
</dbReference>
<evidence type="ECO:0000256" key="1">
    <source>
        <dbReference type="SAM" id="Phobius"/>
    </source>
</evidence>
<dbReference type="EMBL" id="JAGTJR010000136">
    <property type="protein sequence ID" value="KAH7002689.1"/>
    <property type="molecule type" value="Genomic_DNA"/>
</dbReference>
<protein>
    <submittedName>
        <fullName evidence="2">Uncharacterized protein</fullName>
    </submittedName>
</protein>
<feature type="transmembrane region" description="Helical" evidence="1">
    <location>
        <begin position="21"/>
        <end position="42"/>
    </location>
</feature>
<feature type="transmembrane region" description="Helical" evidence="1">
    <location>
        <begin position="93"/>
        <end position="115"/>
    </location>
</feature>
<keyword evidence="1" id="KW-0472">Membrane</keyword>
<dbReference type="Pfam" id="PF11917">
    <property type="entry name" value="DUF3435"/>
    <property type="match status" value="1"/>
</dbReference>
<organism evidence="2 3">
    <name type="scientific">Macrophomina phaseolina</name>
    <dbReference type="NCBI Taxonomy" id="35725"/>
    <lineage>
        <taxon>Eukaryota</taxon>
        <taxon>Fungi</taxon>
        <taxon>Dikarya</taxon>
        <taxon>Ascomycota</taxon>
        <taxon>Pezizomycotina</taxon>
        <taxon>Dothideomycetes</taxon>
        <taxon>Dothideomycetes incertae sedis</taxon>
        <taxon>Botryosphaeriales</taxon>
        <taxon>Botryosphaeriaceae</taxon>
        <taxon>Macrophomina</taxon>
    </lineage>
</organism>
<keyword evidence="1" id="KW-1133">Transmembrane helix</keyword>
<keyword evidence="1" id="KW-0812">Transmembrane</keyword>
<dbReference type="InterPro" id="IPR021842">
    <property type="entry name" value="DUF3435"/>
</dbReference>
<proteinExistence type="predicted"/>
<reference evidence="2 3" key="1">
    <citation type="journal article" date="2021" name="Nat. Commun.">
        <title>Genetic determinants of endophytism in the Arabidopsis root mycobiome.</title>
        <authorList>
            <person name="Mesny F."/>
            <person name="Miyauchi S."/>
            <person name="Thiergart T."/>
            <person name="Pickel B."/>
            <person name="Atanasova L."/>
            <person name="Karlsson M."/>
            <person name="Huettel B."/>
            <person name="Barry K.W."/>
            <person name="Haridas S."/>
            <person name="Chen C."/>
            <person name="Bauer D."/>
            <person name="Andreopoulos W."/>
            <person name="Pangilinan J."/>
            <person name="LaButti K."/>
            <person name="Riley R."/>
            <person name="Lipzen A."/>
            <person name="Clum A."/>
            <person name="Drula E."/>
            <person name="Henrissat B."/>
            <person name="Kohler A."/>
            <person name="Grigoriev I.V."/>
            <person name="Martin F.M."/>
            <person name="Hacquard S."/>
        </authorList>
    </citation>
    <scope>NUCLEOTIDE SEQUENCE [LARGE SCALE GENOMIC DNA]</scope>
    <source>
        <strain evidence="2 3">MPI-SDFR-AT-0080</strain>
    </source>
</reference>
<dbReference type="PANTHER" id="PTHR37535">
    <property type="entry name" value="FLUG DOMAIN PROTEIN"/>
    <property type="match status" value="1"/>
</dbReference>
<keyword evidence="3" id="KW-1185">Reference proteome</keyword>
<comment type="caution">
    <text evidence="2">The sequence shown here is derived from an EMBL/GenBank/DDBJ whole genome shotgun (WGS) entry which is preliminary data.</text>
</comment>
<dbReference type="Proteomes" id="UP000774617">
    <property type="component" value="Unassembled WGS sequence"/>
</dbReference>
<evidence type="ECO:0000313" key="3">
    <source>
        <dbReference type="Proteomes" id="UP000774617"/>
    </source>
</evidence>